<keyword evidence="1 5" id="KW-0489">Methyltransferase</keyword>
<name>A0ABV4B9P5_9GAMM</name>
<evidence type="ECO:0000259" key="4">
    <source>
        <dbReference type="SMART" id="SM00828"/>
    </source>
</evidence>
<keyword evidence="6" id="KW-1185">Reference proteome</keyword>
<proteinExistence type="predicted"/>
<dbReference type="SUPFAM" id="SSF53335">
    <property type="entry name" value="S-adenosyl-L-methionine-dependent methyltransferases"/>
    <property type="match status" value="1"/>
</dbReference>
<dbReference type="EMBL" id="JBDKXB010000002">
    <property type="protein sequence ID" value="MEY6431096.1"/>
    <property type="molecule type" value="Genomic_DNA"/>
</dbReference>
<dbReference type="CDD" id="cd02440">
    <property type="entry name" value="AdoMet_MTases"/>
    <property type="match status" value="1"/>
</dbReference>
<dbReference type="Gene3D" id="3.40.50.150">
    <property type="entry name" value="Vaccinia Virus protein VP39"/>
    <property type="match status" value="1"/>
</dbReference>
<feature type="domain" description="Polyketide synthase-like methyltransferase" evidence="4">
    <location>
        <begin position="37"/>
        <end position="296"/>
    </location>
</feature>
<dbReference type="GO" id="GO:0008168">
    <property type="term" value="F:methyltransferase activity"/>
    <property type="evidence" value="ECO:0007669"/>
    <property type="project" value="UniProtKB-KW"/>
</dbReference>
<reference evidence="5 6" key="1">
    <citation type="submission" date="2024-05" db="EMBL/GenBank/DDBJ databases">
        <title>Genome Sequence and Characterization of the New Strain Purple Sulfur Bacterium of Genus Thioalkalicoccus.</title>
        <authorList>
            <person name="Bryantseva I.A."/>
            <person name="Kyndt J.A."/>
            <person name="Imhoff J.F."/>
        </authorList>
    </citation>
    <scope>NUCLEOTIDE SEQUENCE [LARGE SCALE GENOMIC DNA]</scope>
    <source>
        <strain evidence="5 6">Um2</strain>
    </source>
</reference>
<dbReference type="InterPro" id="IPR020803">
    <property type="entry name" value="MeTfrase_dom"/>
</dbReference>
<dbReference type="InterPro" id="IPR050447">
    <property type="entry name" value="Erg6_SMT_methyltransf"/>
</dbReference>
<dbReference type="RefSeq" id="WP_369665483.1">
    <property type="nucleotide sequence ID" value="NZ_JBDKXB010000002.1"/>
</dbReference>
<dbReference type="InterPro" id="IPR013216">
    <property type="entry name" value="Methyltransf_11"/>
</dbReference>
<comment type="caution">
    <text evidence="5">The sequence shown here is derived from an EMBL/GenBank/DDBJ whole genome shotgun (WGS) entry which is preliminary data.</text>
</comment>
<sequence>MSQTLVSGRRPRETLSYLNWLINPYHGLDVTQVYDLLADRSPTRGLYLNLGYWDQAESLDEACQALAALMADAAEMGPEDCVLDVGFGFADQDLFWARAYRPKQIIGLNITASQVAVARRRVAELGLDDRIDLRLGSATRMPIEDATIDKVVAMESAFHFDTRQAFFEEAFRVLRPGGRLVLADILPMPKVAGTWRRIEHWWSWRQTAGKFRVPVDNFYTRDQYPARLAAAGFGESRVVSIRDQVYRPLHEYLAGHREGLSRLHPALRLAIGIALRIDADRIYRGLDYVLATAEKPA</sequence>
<dbReference type="GO" id="GO:0032259">
    <property type="term" value="P:methylation"/>
    <property type="evidence" value="ECO:0007669"/>
    <property type="project" value="UniProtKB-KW"/>
</dbReference>
<evidence type="ECO:0000256" key="1">
    <source>
        <dbReference type="ARBA" id="ARBA00022603"/>
    </source>
</evidence>
<keyword evidence="2 5" id="KW-0808">Transferase</keyword>
<evidence type="ECO:0000256" key="3">
    <source>
        <dbReference type="ARBA" id="ARBA00022691"/>
    </source>
</evidence>
<dbReference type="PANTHER" id="PTHR44068:SF11">
    <property type="entry name" value="GERANYL DIPHOSPHATE 2-C-METHYLTRANSFERASE"/>
    <property type="match status" value="1"/>
</dbReference>
<organism evidence="5 6">
    <name type="scientific">Thioalkalicoccus limnaeus</name>
    <dbReference type="NCBI Taxonomy" id="120681"/>
    <lineage>
        <taxon>Bacteria</taxon>
        <taxon>Pseudomonadati</taxon>
        <taxon>Pseudomonadota</taxon>
        <taxon>Gammaproteobacteria</taxon>
        <taxon>Chromatiales</taxon>
        <taxon>Chromatiaceae</taxon>
        <taxon>Thioalkalicoccus</taxon>
    </lineage>
</organism>
<accession>A0ABV4B9P5</accession>
<dbReference type="Proteomes" id="UP001564408">
    <property type="component" value="Unassembled WGS sequence"/>
</dbReference>
<dbReference type="InterPro" id="IPR029063">
    <property type="entry name" value="SAM-dependent_MTases_sf"/>
</dbReference>
<protein>
    <submittedName>
        <fullName evidence="5">Class I SAM-dependent methyltransferase</fullName>
        <ecNumber evidence="5">2.1.1.-</ecNumber>
    </submittedName>
</protein>
<keyword evidence="3" id="KW-0949">S-adenosyl-L-methionine</keyword>
<evidence type="ECO:0000256" key="2">
    <source>
        <dbReference type="ARBA" id="ARBA00022679"/>
    </source>
</evidence>
<evidence type="ECO:0000313" key="6">
    <source>
        <dbReference type="Proteomes" id="UP001564408"/>
    </source>
</evidence>
<gene>
    <name evidence="5" type="ORF">ABC977_01585</name>
</gene>
<dbReference type="EC" id="2.1.1.-" evidence="5"/>
<dbReference type="PANTHER" id="PTHR44068">
    <property type="entry name" value="ZGC:194242"/>
    <property type="match status" value="1"/>
</dbReference>
<dbReference type="Pfam" id="PF08241">
    <property type="entry name" value="Methyltransf_11"/>
    <property type="match status" value="1"/>
</dbReference>
<evidence type="ECO:0000313" key="5">
    <source>
        <dbReference type="EMBL" id="MEY6431096.1"/>
    </source>
</evidence>
<dbReference type="SMART" id="SM00828">
    <property type="entry name" value="PKS_MT"/>
    <property type="match status" value="1"/>
</dbReference>